<keyword evidence="3" id="KW-0235">DNA replication</keyword>
<dbReference type="GO" id="GO:0006297">
    <property type="term" value="P:nucleotide-excision repair, DNA gap filling"/>
    <property type="evidence" value="ECO:0007669"/>
    <property type="project" value="TreeGrafter"/>
</dbReference>
<name>A0A8B7NAF0_HYAAZ</name>
<keyword evidence="6" id="KW-1185">Reference proteome</keyword>
<accession>A0A8B7NAF0</accession>
<dbReference type="RefSeq" id="XP_018010567.1">
    <property type="nucleotide sequence ID" value="XM_018155078.2"/>
</dbReference>
<evidence type="ECO:0000256" key="4">
    <source>
        <dbReference type="ARBA" id="ARBA00023242"/>
    </source>
</evidence>
<feature type="compositionally biased region" description="Low complexity" evidence="5">
    <location>
        <begin position="201"/>
        <end position="218"/>
    </location>
</feature>
<dbReference type="OMA" id="QMLYDFH"/>
<dbReference type="InterPro" id="IPR041913">
    <property type="entry name" value="POLD3_sf"/>
</dbReference>
<feature type="compositionally biased region" description="Low complexity" evidence="5">
    <location>
        <begin position="450"/>
        <end position="466"/>
    </location>
</feature>
<dbReference type="InterPro" id="IPR019038">
    <property type="entry name" value="POLD3"/>
</dbReference>
<proteinExistence type="predicted"/>
<reference evidence="7" key="1">
    <citation type="submission" date="2025-08" db="UniProtKB">
        <authorList>
            <consortium name="RefSeq"/>
        </authorList>
    </citation>
    <scope>IDENTIFICATION</scope>
    <source>
        <tissue evidence="7">Whole organism</tissue>
    </source>
</reference>
<feature type="region of interest" description="Disordered" evidence="5">
    <location>
        <begin position="141"/>
        <end position="474"/>
    </location>
</feature>
<dbReference type="Proteomes" id="UP000694843">
    <property type="component" value="Unplaced"/>
</dbReference>
<dbReference type="GO" id="GO:0006271">
    <property type="term" value="P:DNA strand elongation involved in DNA replication"/>
    <property type="evidence" value="ECO:0007669"/>
    <property type="project" value="TreeGrafter"/>
</dbReference>
<organism evidence="6 7">
    <name type="scientific">Hyalella azteca</name>
    <name type="common">Amphipod</name>
    <dbReference type="NCBI Taxonomy" id="294128"/>
    <lineage>
        <taxon>Eukaryota</taxon>
        <taxon>Metazoa</taxon>
        <taxon>Ecdysozoa</taxon>
        <taxon>Arthropoda</taxon>
        <taxon>Crustacea</taxon>
        <taxon>Multicrustacea</taxon>
        <taxon>Malacostraca</taxon>
        <taxon>Eumalacostraca</taxon>
        <taxon>Peracarida</taxon>
        <taxon>Amphipoda</taxon>
        <taxon>Senticaudata</taxon>
        <taxon>Talitrida</taxon>
        <taxon>Talitroidea</taxon>
        <taxon>Hyalellidae</taxon>
        <taxon>Hyalella</taxon>
    </lineage>
</organism>
<dbReference type="OrthoDB" id="514823at2759"/>
<dbReference type="KEGG" id="hazt:108667966"/>
<keyword evidence="4" id="KW-0539">Nucleus</keyword>
<dbReference type="PANTHER" id="PTHR17598:SF13">
    <property type="entry name" value="DNA POLYMERASE DELTA SUBUNIT 3"/>
    <property type="match status" value="1"/>
</dbReference>
<dbReference type="GeneID" id="108667966"/>
<dbReference type="GO" id="GO:0003887">
    <property type="term" value="F:DNA-directed DNA polymerase activity"/>
    <property type="evidence" value="ECO:0007669"/>
    <property type="project" value="TreeGrafter"/>
</dbReference>
<gene>
    <name evidence="7" type="primary">LOC108667966</name>
</gene>
<dbReference type="Gene3D" id="3.90.1030.20">
    <property type="entry name" value="DNA polymerase delta, p66 (Cdc27) subunit, wHTH domain"/>
    <property type="match status" value="1"/>
</dbReference>
<sequence length="474" mass="52003">MASDLEMYMENLDEFVNDENKVVTYRWLSIALKLPCDVAKRLLNHFAASQVGSNKLHVMYLVIGQTLLKDNIEGTKVCIVPEEKLEKFKESLVSVSCVHVYSICKSKLADASGPLYTADYDIIRQNLKESVSYGGISCPKANQRSTDEIASSRSKGTYLPSTPQDTRNAPDPRLAKPSKTSPSKPVIKTSPSKPVVKTEGKNAAGNKNKSNAKNSLASMFAAQTNAKKDVKKEPEDVNKTKSQVSTKSKSAAPKKQNGISSFLKEGVDPRDEEPKPLQRSSTRSSPRKLEVVKTEKMDDSPEKISPKKLPTPVKTYGRAKAKPVTKPHRSRILQVDSDSSDEEGTAKDSEDEEEDPIPPSPPANASDDEDPAPKLSPCKPTRGKKRKEVDQTYEEDGFIVTKKTFVDVTDSEPEDEAPPPAKKPDRSSSPSKTATRPPEETTKKSKKPSQAKSAPKASPVKSKQASITSFFKKK</sequence>
<evidence type="ECO:0000256" key="1">
    <source>
        <dbReference type="ARBA" id="ARBA00004123"/>
    </source>
</evidence>
<feature type="compositionally biased region" description="Basic residues" evidence="5">
    <location>
        <begin position="317"/>
        <end position="331"/>
    </location>
</feature>
<evidence type="ECO:0000256" key="5">
    <source>
        <dbReference type="SAM" id="MobiDB-lite"/>
    </source>
</evidence>
<protein>
    <recommendedName>
        <fullName evidence="2">DNA polymerase delta subunit 3</fullName>
    </recommendedName>
</protein>
<dbReference type="Pfam" id="PF09507">
    <property type="entry name" value="CDC27"/>
    <property type="match status" value="1"/>
</dbReference>
<dbReference type="AlphaFoldDB" id="A0A8B7NAF0"/>
<feature type="compositionally biased region" description="Low complexity" evidence="5">
    <location>
        <begin position="240"/>
        <end position="250"/>
    </location>
</feature>
<dbReference type="GO" id="GO:1904161">
    <property type="term" value="P:DNA synthesis involved in UV-damage excision repair"/>
    <property type="evidence" value="ECO:0007669"/>
    <property type="project" value="TreeGrafter"/>
</dbReference>
<evidence type="ECO:0000313" key="6">
    <source>
        <dbReference type="Proteomes" id="UP000694843"/>
    </source>
</evidence>
<dbReference type="FunFam" id="3.90.1030.20:FF:000002">
    <property type="entry name" value="DNA polymerase delta subunit"/>
    <property type="match status" value="1"/>
</dbReference>
<feature type="compositionally biased region" description="Basic and acidic residues" evidence="5">
    <location>
        <begin position="265"/>
        <end position="276"/>
    </location>
</feature>
<evidence type="ECO:0000256" key="2">
    <source>
        <dbReference type="ARBA" id="ARBA00017589"/>
    </source>
</evidence>
<evidence type="ECO:0000313" key="7">
    <source>
        <dbReference type="RefSeq" id="XP_018010567.1"/>
    </source>
</evidence>
<dbReference type="GO" id="GO:0043625">
    <property type="term" value="C:delta DNA polymerase complex"/>
    <property type="evidence" value="ECO:0007669"/>
    <property type="project" value="InterPro"/>
</dbReference>
<feature type="compositionally biased region" description="Acidic residues" evidence="5">
    <location>
        <begin position="338"/>
        <end position="356"/>
    </location>
</feature>
<comment type="subcellular location">
    <subcellularLocation>
        <location evidence="1">Nucleus</location>
    </subcellularLocation>
</comment>
<dbReference type="PANTHER" id="PTHR17598">
    <property type="entry name" value="DNA POLYMERASE DELTA SUBUNIT 3"/>
    <property type="match status" value="1"/>
</dbReference>
<feature type="compositionally biased region" description="Basic and acidic residues" evidence="5">
    <location>
        <begin position="226"/>
        <end position="239"/>
    </location>
</feature>
<feature type="compositionally biased region" description="Polar residues" evidence="5">
    <location>
        <begin position="141"/>
        <end position="167"/>
    </location>
</feature>
<feature type="compositionally biased region" description="Basic and acidic residues" evidence="5">
    <location>
        <begin position="287"/>
        <end position="305"/>
    </location>
</feature>
<evidence type="ECO:0000256" key="3">
    <source>
        <dbReference type="ARBA" id="ARBA00022705"/>
    </source>
</evidence>